<dbReference type="GO" id="GO:1990757">
    <property type="term" value="F:ubiquitin ligase activator activity"/>
    <property type="evidence" value="ECO:0007669"/>
    <property type="project" value="TreeGrafter"/>
</dbReference>
<accession>A0A8S9JJE0</accession>
<keyword evidence="5" id="KW-0498">Mitosis</keyword>
<dbReference type="GO" id="GO:0051301">
    <property type="term" value="P:cell division"/>
    <property type="evidence" value="ECO:0007669"/>
    <property type="project" value="UniProtKB-KW"/>
</dbReference>
<feature type="region of interest" description="Disordered" evidence="9">
    <location>
        <begin position="58"/>
        <end position="77"/>
    </location>
</feature>
<dbReference type="PROSITE" id="PS50082">
    <property type="entry name" value="WD_REPEATS_2"/>
    <property type="match status" value="1"/>
</dbReference>
<gene>
    <name evidence="11" type="ORF">F2Q68_00002328</name>
</gene>
<feature type="repeat" description="WD" evidence="8">
    <location>
        <begin position="199"/>
        <end position="240"/>
    </location>
</feature>
<dbReference type="Pfam" id="PF24807">
    <property type="entry name" value="WD40_CDC20-Fz"/>
    <property type="match status" value="1"/>
</dbReference>
<sequence>MRAAMKTARRLENIDGMENKMKLAKRRATPEKADVVTGFSPSSRNIFRYKTETQRPVNSFPPFGCDEGPSVSRSPVKSPRNILKSAYKVLDAPALQDDFYLNLVDWSAQNVTKLCDLGGDESVCSVGWALRGTHLAIGTNSGTVEIWDALRCRRIRTMGGHRLRVGALAWSSSVLSSGSRDKKILQRDIRSQEDHISKLTGHRSEVCGLKWSYDNRELASGGNDNKLLVWNQHSTKPVLRYCEHTAAVKAIAWSPHLHGLLASGGGTADRCIRFWNTTTNTRLSCVDTNSQVCNLAWSKNVNELVSTHGYSQNQIIVWKYPTMSKLATLGKRTVAFYATIATTSIQTNKNGDFKDIK</sequence>
<dbReference type="InterPro" id="IPR036322">
    <property type="entry name" value="WD40_repeat_dom_sf"/>
</dbReference>
<protein>
    <recommendedName>
        <fullName evidence="10">CDC20/Fizzy WD40 domain-containing protein</fullName>
    </recommendedName>
</protein>
<dbReference type="SMART" id="SM00320">
    <property type="entry name" value="WD40"/>
    <property type="match status" value="5"/>
</dbReference>
<evidence type="ECO:0000256" key="8">
    <source>
        <dbReference type="PROSITE-ProRule" id="PRU00221"/>
    </source>
</evidence>
<evidence type="ECO:0000256" key="7">
    <source>
        <dbReference type="ARBA" id="ARBA00023306"/>
    </source>
</evidence>
<keyword evidence="6" id="KW-0833">Ubl conjugation pathway</keyword>
<dbReference type="InterPro" id="IPR056150">
    <property type="entry name" value="WD40_CDC20-Fz"/>
</dbReference>
<evidence type="ECO:0000313" key="11">
    <source>
        <dbReference type="EMBL" id="KAF2582018.1"/>
    </source>
</evidence>
<evidence type="ECO:0000256" key="5">
    <source>
        <dbReference type="ARBA" id="ARBA00022776"/>
    </source>
</evidence>
<proteinExistence type="inferred from homology"/>
<dbReference type="GO" id="GO:0031145">
    <property type="term" value="P:anaphase-promoting complex-dependent catabolic process"/>
    <property type="evidence" value="ECO:0007669"/>
    <property type="project" value="TreeGrafter"/>
</dbReference>
<dbReference type="InterPro" id="IPR033010">
    <property type="entry name" value="Cdc20/Fizzy"/>
</dbReference>
<dbReference type="InterPro" id="IPR015943">
    <property type="entry name" value="WD40/YVTN_repeat-like_dom_sf"/>
</dbReference>
<evidence type="ECO:0000256" key="3">
    <source>
        <dbReference type="ARBA" id="ARBA00022618"/>
    </source>
</evidence>
<dbReference type="GO" id="GO:0005680">
    <property type="term" value="C:anaphase-promoting complex"/>
    <property type="evidence" value="ECO:0007669"/>
    <property type="project" value="TreeGrafter"/>
</dbReference>
<comment type="caution">
    <text evidence="11">The sequence shown here is derived from an EMBL/GenBank/DDBJ whole genome shotgun (WGS) entry which is preliminary data.</text>
</comment>
<comment type="similarity">
    <text evidence="1">Belongs to the WD repeat CDC20/Fizzy family.</text>
</comment>
<keyword evidence="4" id="KW-0677">Repeat</keyword>
<keyword evidence="3" id="KW-0132">Cell division</keyword>
<evidence type="ECO:0000256" key="2">
    <source>
        <dbReference type="ARBA" id="ARBA00022574"/>
    </source>
</evidence>
<keyword evidence="2 8" id="KW-0853">WD repeat</keyword>
<reference evidence="11" key="1">
    <citation type="submission" date="2019-12" db="EMBL/GenBank/DDBJ databases">
        <title>Genome sequencing and annotation of Brassica cretica.</title>
        <authorList>
            <person name="Studholme D.J."/>
            <person name="Sarris P.F."/>
        </authorList>
    </citation>
    <scope>NUCLEOTIDE SEQUENCE</scope>
    <source>
        <strain evidence="11">PFS-001/15</strain>
        <tissue evidence="11">Leaf</tissue>
    </source>
</reference>
<dbReference type="EMBL" id="QGKW02001660">
    <property type="protein sequence ID" value="KAF2582018.1"/>
    <property type="molecule type" value="Genomic_DNA"/>
</dbReference>
<evidence type="ECO:0000256" key="6">
    <source>
        <dbReference type="ARBA" id="ARBA00022786"/>
    </source>
</evidence>
<dbReference type="AlphaFoldDB" id="A0A8S9JJE0"/>
<dbReference type="Proteomes" id="UP000712281">
    <property type="component" value="Unassembled WGS sequence"/>
</dbReference>
<evidence type="ECO:0000259" key="10">
    <source>
        <dbReference type="Pfam" id="PF24807"/>
    </source>
</evidence>
<name>A0A8S9JJE0_BRACR</name>
<dbReference type="InterPro" id="IPR001680">
    <property type="entry name" value="WD40_rpt"/>
</dbReference>
<dbReference type="SUPFAM" id="SSF50978">
    <property type="entry name" value="WD40 repeat-like"/>
    <property type="match status" value="1"/>
</dbReference>
<keyword evidence="7" id="KW-0131">Cell cycle</keyword>
<dbReference type="GO" id="GO:1905786">
    <property type="term" value="P:positive regulation of anaphase-promoting complex-dependent catabolic process"/>
    <property type="evidence" value="ECO:0007669"/>
    <property type="project" value="TreeGrafter"/>
</dbReference>
<dbReference type="PANTHER" id="PTHR19918">
    <property type="entry name" value="CELL DIVISION CYCLE 20 CDC20 FIZZY -RELATED"/>
    <property type="match status" value="1"/>
</dbReference>
<evidence type="ECO:0000313" key="12">
    <source>
        <dbReference type="Proteomes" id="UP000712281"/>
    </source>
</evidence>
<organism evidence="11 12">
    <name type="scientific">Brassica cretica</name>
    <name type="common">Mustard</name>
    <dbReference type="NCBI Taxonomy" id="69181"/>
    <lineage>
        <taxon>Eukaryota</taxon>
        <taxon>Viridiplantae</taxon>
        <taxon>Streptophyta</taxon>
        <taxon>Embryophyta</taxon>
        <taxon>Tracheophyta</taxon>
        <taxon>Spermatophyta</taxon>
        <taxon>Magnoliopsida</taxon>
        <taxon>eudicotyledons</taxon>
        <taxon>Gunneridae</taxon>
        <taxon>Pentapetalae</taxon>
        <taxon>rosids</taxon>
        <taxon>malvids</taxon>
        <taxon>Brassicales</taxon>
        <taxon>Brassicaceae</taxon>
        <taxon>Brassiceae</taxon>
        <taxon>Brassica</taxon>
    </lineage>
</organism>
<dbReference type="PANTHER" id="PTHR19918:SF1">
    <property type="entry name" value="FIZZY-RELATED PROTEIN HOMOLOG"/>
    <property type="match status" value="1"/>
</dbReference>
<feature type="domain" description="CDC20/Fizzy WD40" evidence="10">
    <location>
        <begin position="90"/>
        <end position="332"/>
    </location>
</feature>
<dbReference type="PROSITE" id="PS50294">
    <property type="entry name" value="WD_REPEATS_REGION"/>
    <property type="match status" value="1"/>
</dbReference>
<dbReference type="GO" id="GO:0010997">
    <property type="term" value="F:anaphase-promoting complex binding"/>
    <property type="evidence" value="ECO:0007669"/>
    <property type="project" value="InterPro"/>
</dbReference>
<evidence type="ECO:0000256" key="1">
    <source>
        <dbReference type="ARBA" id="ARBA00006445"/>
    </source>
</evidence>
<evidence type="ECO:0000256" key="4">
    <source>
        <dbReference type="ARBA" id="ARBA00022737"/>
    </source>
</evidence>
<evidence type="ECO:0000256" key="9">
    <source>
        <dbReference type="SAM" id="MobiDB-lite"/>
    </source>
</evidence>
<dbReference type="Gene3D" id="2.130.10.10">
    <property type="entry name" value="YVTN repeat-like/Quinoprotein amine dehydrogenase"/>
    <property type="match status" value="1"/>
</dbReference>